<protein>
    <recommendedName>
        <fullName evidence="4">Coiled-coil domain-containing protein 77</fullName>
    </recommendedName>
</protein>
<evidence type="ECO:0000256" key="2">
    <source>
        <dbReference type="SAM" id="MobiDB-lite"/>
    </source>
</evidence>
<feature type="region of interest" description="Disordered" evidence="2">
    <location>
        <begin position="142"/>
        <end position="172"/>
    </location>
</feature>
<feature type="coiled-coil region" evidence="1">
    <location>
        <begin position="27"/>
        <end position="92"/>
    </location>
</feature>
<dbReference type="AlphaFoldDB" id="A0A7S2SHB0"/>
<evidence type="ECO:0000313" key="3">
    <source>
        <dbReference type="EMBL" id="CAD9700138.1"/>
    </source>
</evidence>
<feature type="coiled-coil region" evidence="1">
    <location>
        <begin position="361"/>
        <end position="388"/>
    </location>
</feature>
<name>A0A7S2SHB0_9STRA</name>
<feature type="compositionally biased region" description="Polar residues" evidence="2">
    <location>
        <begin position="457"/>
        <end position="467"/>
    </location>
</feature>
<dbReference type="PANTHER" id="PTHR22091:SF1">
    <property type="entry name" value="COILED-COIL DOMAIN-CONTAINING PROTEIN 77"/>
    <property type="match status" value="1"/>
</dbReference>
<dbReference type="PANTHER" id="PTHR22091">
    <property type="entry name" value="COILED-COIL DOMAIN-CONTAINING PROTEIN 77"/>
    <property type="match status" value="1"/>
</dbReference>
<dbReference type="InterPro" id="IPR037696">
    <property type="entry name" value="CCDC77"/>
</dbReference>
<evidence type="ECO:0000256" key="1">
    <source>
        <dbReference type="SAM" id="Coils"/>
    </source>
</evidence>
<feature type="compositionally biased region" description="Low complexity" evidence="2">
    <location>
        <begin position="146"/>
        <end position="156"/>
    </location>
</feature>
<proteinExistence type="predicted"/>
<dbReference type="EMBL" id="HBHK01022258">
    <property type="protein sequence ID" value="CAD9700138.1"/>
    <property type="molecule type" value="Transcribed_RNA"/>
</dbReference>
<accession>A0A7S2SHB0</accession>
<gene>
    <name evidence="3" type="ORF">QSP1433_LOCUS14147</name>
</gene>
<evidence type="ECO:0008006" key="4">
    <source>
        <dbReference type="Google" id="ProtNLM"/>
    </source>
</evidence>
<organism evidence="3">
    <name type="scientific">Mucochytrium quahogii</name>
    <dbReference type="NCBI Taxonomy" id="96639"/>
    <lineage>
        <taxon>Eukaryota</taxon>
        <taxon>Sar</taxon>
        <taxon>Stramenopiles</taxon>
        <taxon>Bigyra</taxon>
        <taxon>Labyrinthulomycetes</taxon>
        <taxon>Thraustochytrida</taxon>
        <taxon>Thraustochytriidae</taxon>
        <taxon>Mucochytrium</taxon>
    </lineage>
</organism>
<keyword evidence="1" id="KW-0175">Coiled coil</keyword>
<reference evidence="3" key="1">
    <citation type="submission" date="2021-01" db="EMBL/GenBank/DDBJ databases">
        <authorList>
            <person name="Corre E."/>
            <person name="Pelletier E."/>
            <person name="Niang G."/>
            <person name="Scheremetjew M."/>
            <person name="Finn R."/>
            <person name="Kale V."/>
            <person name="Holt S."/>
            <person name="Cochrane G."/>
            <person name="Meng A."/>
            <person name="Brown T."/>
            <person name="Cohen L."/>
        </authorList>
    </citation>
    <scope>NUCLEOTIDE SEQUENCE</scope>
    <source>
        <strain evidence="3">NY070348D</strain>
    </source>
</reference>
<feature type="coiled-coil region" evidence="1">
    <location>
        <begin position="207"/>
        <end position="316"/>
    </location>
</feature>
<sequence>MGDDQIELFDFNQLDELESDGNVLGLLAFYREKIANFDKERQEIIDRVATTEVAHAELHRVKWELRVRQEEIAELQNALSDANVQLFEEREESLKLLAENDQLKVQQVEDRRRIQHLLALTEPVSQEVTFFKDCRPYIMTRKLHSSSKGPSKNNSNQDGECEDVRISGNDNVQLGQSANTARLGSSRASSTSQSKVLRTIYLPNERTDSLTMRVQSLERQLEDQAKNCKDRVQAMEKDRVERESLYRKNKAALTKQVEALEQKLDFAEKSTRAATKDYLYARQQNQQQERDFHEQMAATKAENSAIRLELNTLSEKLRQETQAVRTSVIEDGERYVQRFRSQALEREENFNKLKHKHEKYSAEAEEKISTLTSKLATLRKKYKALEQRRNFDFEGFYRDIGELRKQLREMEAIAYGTLFPETVTPNNQNTDRGNTEKGVLLREEIAELRKKMLALNVQMNKPGQPQRVQPAPKPGWES</sequence>
<feature type="region of interest" description="Disordered" evidence="2">
    <location>
        <begin position="457"/>
        <end position="478"/>
    </location>
</feature>